<dbReference type="Pfam" id="PF07727">
    <property type="entry name" value="RVT_2"/>
    <property type="match status" value="1"/>
</dbReference>
<evidence type="ECO:0000256" key="3">
    <source>
        <dbReference type="SAM" id="MobiDB-lite"/>
    </source>
</evidence>
<keyword evidence="2" id="KW-0378">Hydrolase</keyword>
<organism evidence="5">
    <name type="scientific">Tanacetum cinerariifolium</name>
    <name type="common">Dalmatian daisy</name>
    <name type="synonym">Chrysanthemum cinerariifolium</name>
    <dbReference type="NCBI Taxonomy" id="118510"/>
    <lineage>
        <taxon>Eukaryota</taxon>
        <taxon>Viridiplantae</taxon>
        <taxon>Streptophyta</taxon>
        <taxon>Embryophyta</taxon>
        <taxon>Tracheophyta</taxon>
        <taxon>Spermatophyta</taxon>
        <taxon>Magnoliopsida</taxon>
        <taxon>eudicotyledons</taxon>
        <taxon>Gunneridae</taxon>
        <taxon>Pentapetalae</taxon>
        <taxon>asterids</taxon>
        <taxon>campanulids</taxon>
        <taxon>Asterales</taxon>
        <taxon>Asteraceae</taxon>
        <taxon>Asteroideae</taxon>
        <taxon>Anthemideae</taxon>
        <taxon>Anthemidinae</taxon>
        <taxon>Tanacetum</taxon>
    </lineage>
</organism>
<dbReference type="InterPro" id="IPR013103">
    <property type="entry name" value="RVT_2"/>
</dbReference>
<dbReference type="PROSITE" id="PS50994">
    <property type="entry name" value="INTEGRASE"/>
    <property type="match status" value="1"/>
</dbReference>
<dbReference type="InterPro" id="IPR036397">
    <property type="entry name" value="RNaseH_sf"/>
</dbReference>
<dbReference type="GO" id="GO:0046872">
    <property type="term" value="F:metal ion binding"/>
    <property type="evidence" value="ECO:0007669"/>
    <property type="project" value="UniProtKB-KW"/>
</dbReference>
<feature type="compositionally biased region" description="Polar residues" evidence="3">
    <location>
        <begin position="439"/>
        <end position="451"/>
    </location>
</feature>
<dbReference type="Pfam" id="PF25597">
    <property type="entry name" value="SH3_retrovirus"/>
    <property type="match status" value="1"/>
</dbReference>
<dbReference type="GO" id="GO:0003964">
    <property type="term" value="F:RNA-directed DNA polymerase activity"/>
    <property type="evidence" value="ECO:0007669"/>
    <property type="project" value="UniProtKB-KW"/>
</dbReference>
<dbReference type="GO" id="GO:0016787">
    <property type="term" value="F:hydrolase activity"/>
    <property type="evidence" value="ECO:0007669"/>
    <property type="project" value="UniProtKB-KW"/>
</dbReference>
<proteinExistence type="predicted"/>
<dbReference type="PANTHER" id="PTHR42648:SF32">
    <property type="entry name" value="RIBONUCLEASE H-LIKE DOMAIN, GAG-PRE-INTEGRASE DOMAIN PROTEIN-RELATED"/>
    <property type="match status" value="1"/>
</dbReference>
<evidence type="ECO:0000256" key="2">
    <source>
        <dbReference type="ARBA" id="ARBA00022801"/>
    </source>
</evidence>
<dbReference type="SUPFAM" id="SSF53098">
    <property type="entry name" value="Ribonuclease H-like"/>
    <property type="match status" value="1"/>
</dbReference>
<accession>A0A6L2N6P8</accession>
<evidence type="ECO:0000259" key="4">
    <source>
        <dbReference type="PROSITE" id="PS50994"/>
    </source>
</evidence>
<dbReference type="InterPro" id="IPR057670">
    <property type="entry name" value="SH3_retrovirus"/>
</dbReference>
<dbReference type="InterPro" id="IPR001584">
    <property type="entry name" value="Integrase_cat-core"/>
</dbReference>
<dbReference type="InterPro" id="IPR025724">
    <property type="entry name" value="GAG-pre-integrase_dom"/>
</dbReference>
<keyword evidence="1" id="KW-0479">Metal-binding</keyword>
<dbReference type="Gene3D" id="3.30.420.10">
    <property type="entry name" value="Ribonuclease H-like superfamily/Ribonuclease H"/>
    <property type="match status" value="1"/>
</dbReference>
<dbReference type="Pfam" id="PF00665">
    <property type="entry name" value="rve"/>
    <property type="match status" value="1"/>
</dbReference>
<evidence type="ECO:0000313" key="5">
    <source>
        <dbReference type="EMBL" id="GEU80822.1"/>
    </source>
</evidence>
<dbReference type="GO" id="GO:0003887">
    <property type="term" value="F:DNA-directed DNA polymerase activity"/>
    <property type="evidence" value="ECO:0007669"/>
    <property type="project" value="UniProtKB-KW"/>
</dbReference>
<comment type="caution">
    <text evidence="5">The sequence shown here is derived from an EMBL/GenBank/DDBJ whole genome shotgun (WGS) entry which is preliminary data.</text>
</comment>
<feature type="compositionally biased region" description="Basic residues" evidence="3">
    <location>
        <begin position="967"/>
        <end position="979"/>
    </location>
</feature>
<feature type="compositionally biased region" description="Polar residues" evidence="3">
    <location>
        <begin position="928"/>
        <end position="949"/>
    </location>
</feature>
<sequence>MSSETMVRQYPLKDLIMLMHKIDPRVINSGCSRDKTGNRSYLTDYEEIDGGFVAFRDFKLTDESHVLLKVPRRDNMYSVDLKNIVPQGGLTCLFVKATLDESNLWHRRLGHINFKTINKMVKGNLVRGLPLKLSEINQTCVACQKGKQHRASCKTKTISSISQPLQMLHMDLFGLTFVKSLMKKMYCLAITDDFSRFSWVFFLTTKDETSEILQTFITGIENLIDLRVKVIRCDNGTEFKNRAMNQFCEIKGRKPSLSFMRPFGCPVTILNTIDHLGKFDGKADERFFVGYSTNNKAYRVFNSRTRIVKDNLHVKFSENTPNIAESRPNWIFDIDALTKSMNYKPDVAGNQSNGSACTKARDNVGKTIVEIVPDKDYILLSLWTQDPLFSSSLKDSLGTGFKPSGEEEKKDVEDLGNEDSKVPSTEEPRVNQKKDATVNDINNMNTVSPTDNAAGIEDNADNAVDENIVYGCVDDPNMSDLEEIGRFNDAENGDSGADMNNLDTYFQIKSIFLYGKIEEEVYVFQPPIFVDLDFSDKVYKVEKALYGLHQAPRARYETLSTYLLDNGFQRGKIDKTLFIKRDKRLQVKQKEDGIFISQDKYVNEILNKFGFSDVMTASTPMETHKTLLKDEKGEDVDEHLYRSMIGSLMYLTSSRPDIMFAVCTCARFQVNPKISHLHAVKRIFRYLKGQPRLGLWYHKDSAFDLVAYTDSDYARASLDRKSTIGGFQFLGCMLTSWQCKKQTVVANSTTEANITYYCQLKVNAVRHKLTTIGLVLMLLRFWTTAKAKIINGEAQIHDKVDGKKVIIPKGLINRDLRFGDEGGVDCFSTEFNFEQLTLMGTMASAIMCLATKQKFNFSKYILERMDNHTKIYVIPFHPKKVFGNMRRVGKDFSEHVADEAVNEKMDASLERAITIATSLDAEQDRGNISKTQFKATPNEPSSPRTSSGGSLRHQDTMGDTIAQTRFEKKRKSRTHGMKRLYKVGLRERVESFTNEESLGEEDASKQGRISDIDANQDIYLDLHGEEVVVEEVNAASIAKSVTAAATTAVSFDELTLAQVLMEIKTSKPKAKGIVIQEPSKATTTTSIIPPIKSQYKGKGIMIEPEMRLKKKAQIILDEELAFMIQAEDDEQERIVREKAQQIEEVNLAWDDIHTKVDADYELAQRLHA</sequence>
<protein>
    <recommendedName>
        <fullName evidence="4">Integrase catalytic domain-containing protein</fullName>
    </recommendedName>
</protein>
<feature type="compositionally biased region" description="Basic and acidic residues" evidence="3">
    <location>
        <begin position="404"/>
        <end position="437"/>
    </location>
</feature>
<feature type="region of interest" description="Disordered" evidence="3">
    <location>
        <begin position="395"/>
        <end position="457"/>
    </location>
</feature>
<evidence type="ECO:0000256" key="1">
    <source>
        <dbReference type="ARBA" id="ARBA00022723"/>
    </source>
</evidence>
<feature type="domain" description="Integrase catalytic" evidence="4">
    <location>
        <begin position="160"/>
        <end position="258"/>
    </location>
</feature>
<dbReference type="Pfam" id="PF13976">
    <property type="entry name" value="gag_pre-integrs"/>
    <property type="match status" value="1"/>
</dbReference>
<dbReference type="AlphaFoldDB" id="A0A6L2N6P8"/>
<dbReference type="InterPro" id="IPR012337">
    <property type="entry name" value="RNaseH-like_sf"/>
</dbReference>
<dbReference type="GO" id="GO:0004519">
    <property type="term" value="F:endonuclease activity"/>
    <property type="evidence" value="ECO:0007669"/>
    <property type="project" value="UniProtKB-KW"/>
</dbReference>
<dbReference type="GO" id="GO:0015074">
    <property type="term" value="P:DNA integration"/>
    <property type="evidence" value="ECO:0007669"/>
    <property type="project" value="UniProtKB-KW"/>
</dbReference>
<reference evidence="5" key="1">
    <citation type="journal article" date="2019" name="Sci. Rep.">
        <title>Draft genome of Tanacetum cinerariifolium, the natural source of mosquito coil.</title>
        <authorList>
            <person name="Yamashiro T."/>
            <person name="Shiraishi A."/>
            <person name="Satake H."/>
            <person name="Nakayama K."/>
        </authorList>
    </citation>
    <scope>NUCLEOTIDE SEQUENCE</scope>
</reference>
<dbReference type="EMBL" id="BKCJ010008151">
    <property type="protein sequence ID" value="GEU80822.1"/>
    <property type="molecule type" value="Genomic_DNA"/>
</dbReference>
<dbReference type="CDD" id="cd09272">
    <property type="entry name" value="RNase_HI_RT_Ty1"/>
    <property type="match status" value="1"/>
</dbReference>
<gene>
    <name evidence="5" type="ORF">Tci_052800</name>
</gene>
<dbReference type="GO" id="GO:0003676">
    <property type="term" value="F:nucleic acid binding"/>
    <property type="evidence" value="ECO:0007669"/>
    <property type="project" value="InterPro"/>
</dbReference>
<name>A0A6L2N6P8_TANCI</name>
<dbReference type="PANTHER" id="PTHR42648">
    <property type="entry name" value="TRANSPOSASE, PUTATIVE-RELATED"/>
    <property type="match status" value="1"/>
</dbReference>
<dbReference type="GO" id="GO:0006310">
    <property type="term" value="P:DNA recombination"/>
    <property type="evidence" value="ECO:0007669"/>
    <property type="project" value="UniProtKB-KW"/>
</dbReference>
<dbReference type="InterPro" id="IPR039537">
    <property type="entry name" value="Retrotran_Ty1/copia-like"/>
</dbReference>
<feature type="region of interest" description="Disordered" evidence="3">
    <location>
        <begin position="924"/>
        <end position="979"/>
    </location>
</feature>